<evidence type="ECO:0000313" key="2">
    <source>
        <dbReference type="Proteomes" id="UP001196601"/>
    </source>
</evidence>
<keyword evidence="2" id="KW-1185">Reference proteome</keyword>
<accession>A0ABS5Q2A3</accession>
<proteinExistence type="predicted"/>
<reference evidence="1 2" key="1">
    <citation type="journal article" date="2021" name="Syst. Appl. Microbiol.">
        <title>Pseudomonas lalucatii sp. nov. isolated from Vallgornera, a karstic cave in Mallorca, Western Mediterranean.</title>
        <authorList>
            <person name="Busquets A."/>
            <person name="Mulet M."/>
            <person name="Gomila M."/>
            <person name="Garcia-Valdes E."/>
        </authorList>
    </citation>
    <scope>NUCLEOTIDE SEQUENCE [LARGE SCALE GENOMIC DNA]</scope>
    <source>
        <strain evidence="1 2">R1b54</strain>
    </source>
</reference>
<name>A0ABS5Q2A3_9PSED</name>
<organism evidence="1 2">
    <name type="scientific">Pseudomonas lalucatii</name>
    <dbReference type="NCBI Taxonomy" id="1424203"/>
    <lineage>
        <taxon>Bacteria</taxon>
        <taxon>Pseudomonadati</taxon>
        <taxon>Pseudomonadota</taxon>
        <taxon>Gammaproteobacteria</taxon>
        <taxon>Pseudomonadales</taxon>
        <taxon>Pseudomonadaceae</taxon>
        <taxon>Pseudomonas</taxon>
    </lineage>
</organism>
<gene>
    <name evidence="1" type="ORF">I0D00_11020</name>
</gene>
<evidence type="ECO:0000313" key="1">
    <source>
        <dbReference type="EMBL" id="MBS7662461.1"/>
    </source>
</evidence>
<dbReference type="EMBL" id="JADPMV010000001">
    <property type="protein sequence ID" value="MBS7662461.1"/>
    <property type="molecule type" value="Genomic_DNA"/>
</dbReference>
<sequence>MISLSFSRRPAAVIVVLLALLALTGCQSRLMVAPPTSDLPVVVQDKALVVFMRPSSFGGAIQSSVYDTQGEGQDLFAGVVSAGSKVAYQAEPGRHLFMVVGENADFLEAQLEAGKRYHVLVSPRMGIWKARFSLLPIRNDGASKHNLRSAEFRRWDEATEWMAIGPEAEAWFRRNADSIRARKLEYLPKWQGKSADDIAVRTLRVEDGI</sequence>
<comment type="caution">
    <text evidence="1">The sequence shown here is derived from an EMBL/GenBank/DDBJ whole genome shotgun (WGS) entry which is preliminary data.</text>
</comment>
<dbReference type="RefSeq" id="WP_213639759.1">
    <property type="nucleotide sequence ID" value="NZ_JADPMV010000001.1"/>
</dbReference>
<protein>
    <recommendedName>
        <fullName evidence="3">DUF2846 domain-containing protein</fullName>
    </recommendedName>
</protein>
<evidence type="ECO:0008006" key="3">
    <source>
        <dbReference type="Google" id="ProtNLM"/>
    </source>
</evidence>
<dbReference type="Proteomes" id="UP001196601">
    <property type="component" value="Unassembled WGS sequence"/>
</dbReference>